<feature type="domain" description="C2H2-type" evidence="9">
    <location>
        <begin position="369"/>
        <end position="397"/>
    </location>
</feature>
<feature type="domain" description="C2H2-type" evidence="9">
    <location>
        <begin position="338"/>
        <end position="368"/>
    </location>
</feature>
<dbReference type="FunFam" id="3.30.160.60:FF:000145">
    <property type="entry name" value="Zinc finger protein 574"/>
    <property type="match status" value="1"/>
</dbReference>
<dbReference type="FunFam" id="3.30.160.60:FF:000125">
    <property type="entry name" value="Putative zinc finger protein 143"/>
    <property type="match status" value="1"/>
</dbReference>
<dbReference type="GO" id="GO:0005634">
    <property type="term" value="C:nucleus"/>
    <property type="evidence" value="ECO:0007669"/>
    <property type="project" value="UniProtKB-SubCell"/>
</dbReference>
<feature type="domain" description="C2H2-type" evidence="9">
    <location>
        <begin position="120"/>
        <end position="142"/>
    </location>
</feature>
<dbReference type="PANTHER" id="PTHR24409:SF295">
    <property type="entry name" value="AZ2-RELATED"/>
    <property type="match status" value="1"/>
</dbReference>
<dbReference type="SUPFAM" id="SSF57667">
    <property type="entry name" value="beta-beta-alpha zinc fingers"/>
    <property type="match status" value="5"/>
</dbReference>
<dbReference type="InterPro" id="IPR013087">
    <property type="entry name" value="Znf_C2H2_type"/>
</dbReference>
<feature type="compositionally biased region" description="Acidic residues" evidence="8">
    <location>
        <begin position="243"/>
        <end position="253"/>
    </location>
</feature>
<name>V9PPY6_9METZ</name>
<keyword evidence="4 7" id="KW-0863">Zinc-finger</keyword>
<evidence type="ECO:0000256" key="8">
    <source>
        <dbReference type="SAM" id="MobiDB-lite"/>
    </source>
</evidence>
<evidence type="ECO:0000256" key="2">
    <source>
        <dbReference type="ARBA" id="ARBA00022723"/>
    </source>
</evidence>
<evidence type="ECO:0000256" key="4">
    <source>
        <dbReference type="ARBA" id="ARBA00022771"/>
    </source>
</evidence>
<evidence type="ECO:0000256" key="3">
    <source>
        <dbReference type="ARBA" id="ARBA00022737"/>
    </source>
</evidence>
<evidence type="ECO:0000256" key="5">
    <source>
        <dbReference type="ARBA" id="ARBA00022833"/>
    </source>
</evidence>
<dbReference type="GO" id="GO:0008270">
    <property type="term" value="F:zinc ion binding"/>
    <property type="evidence" value="ECO:0007669"/>
    <property type="project" value="UniProtKB-KW"/>
</dbReference>
<feature type="domain" description="C2H2-type" evidence="9">
    <location>
        <begin position="63"/>
        <end position="90"/>
    </location>
</feature>
<evidence type="ECO:0000256" key="1">
    <source>
        <dbReference type="ARBA" id="ARBA00004123"/>
    </source>
</evidence>
<dbReference type="PANTHER" id="PTHR24409">
    <property type="entry name" value="ZINC FINGER PROTEIN 142"/>
    <property type="match status" value="1"/>
</dbReference>
<feature type="domain" description="C2H2-type" evidence="9">
    <location>
        <begin position="3"/>
        <end position="32"/>
    </location>
</feature>
<dbReference type="FunFam" id="3.30.160.60:FF:000446">
    <property type="entry name" value="Zinc finger protein"/>
    <property type="match status" value="1"/>
</dbReference>
<evidence type="ECO:0000256" key="7">
    <source>
        <dbReference type="PROSITE-ProRule" id="PRU00042"/>
    </source>
</evidence>
<keyword evidence="2" id="KW-0479">Metal-binding</keyword>
<dbReference type="EMBL" id="KF317481">
    <property type="protein sequence ID" value="AHA51413.1"/>
    <property type="molecule type" value="mRNA"/>
</dbReference>
<reference evidence="10" key="1">
    <citation type="journal article" date="2013" name="Science">
        <title>The genome of the ctenophore Mnemiopsis leidyi and its implications for cell type evolution.</title>
        <authorList>
            <consortium name="NISC Comparative Sequencing Program"/>
            <person name="Ryan J.F."/>
            <person name="Pang K."/>
            <person name="Schnitzler C.E."/>
            <person name="Nguyen A.D."/>
            <person name="Moreland R.T."/>
            <person name="Simmons D.K."/>
            <person name="Koch B.J."/>
            <person name="Francis W.R."/>
            <person name="Havlak P."/>
            <person name="Smith S.A."/>
            <person name="Putnam N.H."/>
            <person name="Haddock S.H."/>
            <person name="Dunn C.W."/>
            <person name="Wolfsberg T.G."/>
            <person name="Mullikin J.C."/>
            <person name="Martindale M.Q."/>
            <person name="Baxevanis A.D."/>
        </authorList>
    </citation>
    <scope>NUCLEOTIDE SEQUENCE</scope>
    <source>
        <strain evidence="10">1037</strain>
    </source>
</reference>
<feature type="domain" description="C2H2-type" evidence="9">
    <location>
        <begin position="173"/>
        <end position="201"/>
    </location>
</feature>
<comment type="subcellular location">
    <subcellularLocation>
        <location evidence="1">Nucleus</location>
    </subcellularLocation>
</comment>
<keyword evidence="6" id="KW-0539">Nucleus</keyword>
<dbReference type="PROSITE" id="PS50157">
    <property type="entry name" value="ZINC_FINGER_C2H2_2"/>
    <property type="match status" value="10"/>
</dbReference>
<dbReference type="SMART" id="SM00355">
    <property type="entry name" value="ZnF_C2H2"/>
    <property type="match status" value="10"/>
</dbReference>
<keyword evidence="5" id="KW-0862">Zinc</keyword>
<sequence>MVFECIFTNCGHRFDKQWKLDAHICFHTGERPFICEEPGCDKSFIRKTHLQRHALSHSEARPHICSTCKSSFKILSNLRKHERTHAGKKPYSCTECEAAFLKKTQLYAHLMTTHDKPTPFQCDVCDKSFTNQVHLSRHKRKHFSRFMCTDCLEVFDKFSVLQKHISREHKKKHVCDVCNTTFSSLSNLNSHVRTVHMTPDSGTFSELGTSSQLSVEFTTKTELYISTEAEYYSKTETKHNDSETETENNEIESDSGTTGNDKTSDTGLDNEAKCNSLAADEGISIPDEMVSIPSQAFTDGHLSKPTFSCSTCHKTYLGKSQLTRHRKTVHNIVDVTEYKCTFENCSAVFRHKHNYLKHIKSKHEGIKQFQCLQCPAQFFYKQSFERHVLAMHNTERKERKKRTVWNKLSLNEELSGHIKDERVKRYIDDMKQMNRSDI</sequence>
<dbReference type="PROSITE" id="PS00028">
    <property type="entry name" value="ZINC_FINGER_C2H2_1"/>
    <property type="match status" value="10"/>
</dbReference>
<accession>V9PPY6</accession>
<dbReference type="GO" id="GO:0000981">
    <property type="term" value="F:DNA-binding transcription factor activity, RNA polymerase II-specific"/>
    <property type="evidence" value="ECO:0007669"/>
    <property type="project" value="TreeGrafter"/>
</dbReference>
<feature type="domain" description="C2H2-type" evidence="9">
    <location>
        <begin position="33"/>
        <end position="62"/>
    </location>
</feature>
<dbReference type="Pfam" id="PF00096">
    <property type="entry name" value="zf-C2H2"/>
    <property type="match status" value="2"/>
</dbReference>
<dbReference type="GO" id="GO:0000977">
    <property type="term" value="F:RNA polymerase II transcription regulatory region sequence-specific DNA binding"/>
    <property type="evidence" value="ECO:0007669"/>
    <property type="project" value="TreeGrafter"/>
</dbReference>
<evidence type="ECO:0000313" key="10">
    <source>
        <dbReference type="EMBL" id="AHA51413.1"/>
    </source>
</evidence>
<evidence type="ECO:0000256" key="6">
    <source>
        <dbReference type="ARBA" id="ARBA00023242"/>
    </source>
</evidence>
<feature type="domain" description="C2H2-type" evidence="9">
    <location>
        <begin position="91"/>
        <end position="119"/>
    </location>
</feature>
<organism evidence="10">
    <name type="scientific">Lampea lactea</name>
    <dbReference type="NCBI Taxonomy" id="1403706"/>
    <lineage>
        <taxon>Eukaryota</taxon>
        <taxon>Metazoa</taxon>
        <taxon>Ctenophora</taxon>
        <taxon>Tentaculata</taxon>
        <taxon>Cydippida</taxon>
        <taxon>Lampeidae</taxon>
        <taxon>Lampea</taxon>
    </lineage>
</organism>
<proteinExistence type="evidence at transcript level"/>
<dbReference type="Pfam" id="PF13912">
    <property type="entry name" value="zf-C2H2_6"/>
    <property type="match status" value="2"/>
</dbReference>
<dbReference type="AlphaFoldDB" id="V9PPY6"/>
<protein>
    <submittedName>
        <fullName evidence="10">Transcription factor</fullName>
    </submittedName>
</protein>
<feature type="domain" description="C2H2-type" evidence="9">
    <location>
        <begin position="146"/>
        <end position="174"/>
    </location>
</feature>
<evidence type="ECO:0000259" key="9">
    <source>
        <dbReference type="PROSITE" id="PS50157"/>
    </source>
</evidence>
<feature type="domain" description="C2H2-type" evidence="9">
    <location>
        <begin position="307"/>
        <end position="330"/>
    </location>
</feature>
<feature type="region of interest" description="Disordered" evidence="8">
    <location>
        <begin position="234"/>
        <end position="270"/>
    </location>
</feature>
<dbReference type="InterPro" id="IPR036236">
    <property type="entry name" value="Znf_C2H2_sf"/>
</dbReference>
<keyword evidence="3" id="KW-0677">Repeat</keyword>
<feature type="compositionally biased region" description="Polar residues" evidence="8">
    <location>
        <begin position="256"/>
        <end position="267"/>
    </location>
</feature>
<dbReference type="Gene3D" id="3.30.160.60">
    <property type="entry name" value="Classic Zinc Finger"/>
    <property type="match status" value="7"/>
</dbReference>